<feature type="transmembrane region" description="Helical" evidence="6">
    <location>
        <begin position="255"/>
        <end position="282"/>
    </location>
</feature>
<comment type="caution">
    <text evidence="9">The sequence shown here is derived from an EMBL/GenBank/DDBJ whole genome shotgun (WGS) entry which is preliminary data.</text>
</comment>
<feature type="transmembrane region" description="Helical" evidence="6">
    <location>
        <begin position="302"/>
        <end position="332"/>
    </location>
</feature>
<dbReference type="RefSeq" id="WP_307275816.1">
    <property type="nucleotide sequence ID" value="NZ_JAUSVX010000008.1"/>
</dbReference>
<dbReference type="Pfam" id="PF02687">
    <property type="entry name" value="FtsX"/>
    <property type="match status" value="1"/>
</dbReference>
<dbReference type="InterPro" id="IPR051125">
    <property type="entry name" value="ABC-4/HrtB_transporter"/>
</dbReference>
<evidence type="ECO:0000256" key="1">
    <source>
        <dbReference type="ARBA" id="ARBA00004651"/>
    </source>
</evidence>
<keyword evidence="10" id="KW-1185">Reference proteome</keyword>
<keyword evidence="3 6" id="KW-0812">Transmembrane</keyword>
<feature type="transmembrane region" description="Helical" evidence="6">
    <location>
        <begin position="338"/>
        <end position="362"/>
    </location>
</feature>
<evidence type="ECO:0000256" key="6">
    <source>
        <dbReference type="SAM" id="Phobius"/>
    </source>
</evidence>
<evidence type="ECO:0000259" key="7">
    <source>
        <dbReference type="Pfam" id="PF02687"/>
    </source>
</evidence>
<reference evidence="9 10" key="1">
    <citation type="submission" date="2023-07" db="EMBL/GenBank/DDBJ databases">
        <title>Genomic Encyclopedia of Type Strains, Phase IV (KMG-IV): sequencing the most valuable type-strain genomes for metagenomic binning, comparative biology and taxonomic classification.</title>
        <authorList>
            <person name="Goeker M."/>
        </authorList>
    </citation>
    <scope>NUCLEOTIDE SEQUENCE [LARGE SCALE GENOMIC DNA]</scope>
    <source>
        <strain evidence="9 10">DSM 19619</strain>
    </source>
</reference>
<comment type="subcellular location">
    <subcellularLocation>
        <location evidence="1">Cell membrane</location>
        <topology evidence="1">Multi-pass membrane protein</topology>
    </subcellularLocation>
</comment>
<dbReference type="PANTHER" id="PTHR43738:SF3">
    <property type="entry name" value="ABC TRANSPORTER PERMEASE"/>
    <property type="match status" value="1"/>
</dbReference>
<dbReference type="InterPro" id="IPR025857">
    <property type="entry name" value="MacB_PCD"/>
</dbReference>
<feature type="domain" description="ABC3 transporter permease C-terminal" evidence="7">
    <location>
        <begin position="264"/>
        <end position="371"/>
    </location>
</feature>
<sequence>MTLASLVRANLMRKPGRSLLLVLSVAIAFLIFGVLASFSTGFQGTDDTSGRLVVTSRVGSNEPLPIRLLERIERIEGVAAVSYTTRLRAYAGDPRNVVGASAVDPGRTAAVFGTDYALTPDLVAAIGAVRDGALVGRTLAENQGWRVGQRIALTSMAYRRLGGGSTFTFEIVGIFDGRRPTVDTAFLMVRYDAFNEARAEGRDMVGGFSVLPAKPEQGEAVARAIDQAFANSGSETRTRSEVAFMQAFMEEMADIATIITLVVGAAFATLLMIVGNTMAFAIGERTAEIGVLKTLGLTGPAVMAIVLAETGLISLAGGLIGLGLAFAAAALVGGEVGLVFTSAIVLQALALIVLVALVTGAAPAVRALRLPIPVALQRR</sequence>
<organism evidence="9 10">
    <name type="scientific">Labrys wisconsinensis</name>
    <dbReference type="NCBI Taxonomy" id="425677"/>
    <lineage>
        <taxon>Bacteria</taxon>
        <taxon>Pseudomonadati</taxon>
        <taxon>Pseudomonadota</taxon>
        <taxon>Alphaproteobacteria</taxon>
        <taxon>Hyphomicrobiales</taxon>
        <taxon>Xanthobacteraceae</taxon>
        <taxon>Labrys</taxon>
    </lineage>
</organism>
<gene>
    <name evidence="9" type="ORF">QO011_004170</name>
</gene>
<feature type="domain" description="MacB-like periplasmic core" evidence="8">
    <location>
        <begin position="20"/>
        <end position="227"/>
    </location>
</feature>
<dbReference type="Pfam" id="PF12704">
    <property type="entry name" value="MacB_PCD"/>
    <property type="match status" value="1"/>
</dbReference>
<dbReference type="EMBL" id="JAUSVX010000008">
    <property type="protein sequence ID" value="MDQ0471147.1"/>
    <property type="molecule type" value="Genomic_DNA"/>
</dbReference>
<evidence type="ECO:0000256" key="5">
    <source>
        <dbReference type="ARBA" id="ARBA00023136"/>
    </source>
</evidence>
<evidence type="ECO:0000259" key="8">
    <source>
        <dbReference type="Pfam" id="PF12704"/>
    </source>
</evidence>
<dbReference type="InterPro" id="IPR003838">
    <property type="entry name" value="ABC3_permease_C"/>
</dbReference>
<keyword evidence="4 6" id="KW-1133">Transmembrane helix</keyword>
<dbReference type="Proteomes" id="UP001242480">
    <property type="component" value="Unassembled WGS sequence"/>
</dbReference>
<evidence type="ECO:0000313" key="9">
    <source>
        <dbReference type="EMBL" id="MDQ0471147.1"/>
    </source>
</evidence>
<protein>
    <submittedName>
        <fullName evidence="9">ABC transport system permease protein</fullName>
    </submittedName>
</protein>
<evidence type="ECO:0000256" key="2">
    <source>
        <dbReference type="ARBA" id="ARBA00022475"/>
    </source>
</evidence>
<evidence type="ECO:0000313" key="10">
    <source>
        <dbReference type="Proteomes" id="UP001242480"/>
    </source>
</evidence>
<name>A0ABU0JA58_9HYPH</name>
<evidence type="ECO:0000256" key="4">
    <source>
        <dbReference type="ARBA" id="ARBA00022989"/>
    </source>
</evidence>
<keyword evidence="5 6" id="KW-0472">Membrane</keyword>
<proteinExistence type="predicted"/>
<accession>A0ABU0JA58</accession>
<keyword evidence="2" id="KW-1003">Cell membrane</keyword>
<evidence type="ECO:0000256" key="3">
    <source>
        <dbReference type="ARBA" id="ARBA00022692"/>
    </source>
</evidence>
<dbReference type="PANTHER" id="PTHR43738">
    <property type="entry name" value="ABC TRANSPORTER, MEMBRANE PROTEIN"/>
    <property type="match status" value="1"/>
</dbReference>